<name>Q7URH9_RHOBA</name>
<dbReference type="Proteomes" id="UP000001025">
    <property type="component" value="Chromosome"/>
</dbReference>
<accession>Q7URH9</accession>
<evidence type="ECO:0000313" key="2">
    <source>
        <dbReference type="EMBL" id="CAD74359.1"/>
    </source>
</evidence>
<keyword evidence="3" id="KW-1185">Reference proteome</keyword>
<dbReference type="STRING" id="243090.RB5649"/>
<evidence type="ECO:0000256" key="1">
    <source>
        <dbReference type="SAM" id="MobiDB-lite"/>
    </source>
</evidence>
<organism evidence="2 3">
    <name type="scientific">Rhodopirellula baltica (strain DSM 10527 / NCIMB 13988 / SH1)</name>
    <dbReference type="NCBI Taxonomy" id="243090"/>
    <lineage>
        <taxon>Bacteria</taxon>
        <taxon>Pseudomonadati</taxon>
        <taxon>Planctomycetota</taxon>
        <taxon>Planctomycetia</taxon>
        <taxon>Pirellulales</taxon>
        <taxon>Pirellulaceae</taxon>
        <taxon>Rhodopirellula</taxon>
    </lineage>
</organism>
<dbReference type="EMBL" id="BX294142">
    <property type="protein sequence ID" value="CAD74359.1"/>
    <property type="molecule type" value="Genomic_DNA"/>
</dbReference>
<dbReference type="HOGENOM" id="CLU_1325478_0_0_0"/>
<sequence length="207" mass="23224">MRVAFFVSVICRTSPSRYIAPDEALVRKDRFWLQKGLAMEGCPTEQLRTTVRLWCLDFFRLTRFGPSSRPPPNGPQVDGHRNDEEDDRDCRRDLVVVLQSFVIAPVPSEVNEQPDADQQHSKRDRGRADVFSPEHRGHLPAAGKVDRGRSLEKAASQSIKANHRRCTDSHDPPCDGTAIGTVRQSVGQIDDPVVLIHGRWSGSEECS</sequence>
<dbReference type="InParanoid" id="Q7URH9"/>
<proteinExistence type="predicted"/>
<dbReference type="EnsemblBacteria" id="CAD74359">
    <property type="protein sequence ID" value="CAD74359"/>
    <property type="gene ID" value="RB5649"/>
</dbReference>
<feature type="region of interest" description="Disordered" evidence="1">
    <location>
        <begin position="107"/>
        <end position="179"/>
    </location>
</feature>
<dbReference type="AlphaFoldDB" id="Q7URH9"/>
<evidence type="ECO:0000313" key="3">
    <source>
        <dbReference type="Proteomes" id="UP000001025"/>
    </source>
</evidence>
<reference evidence="2 3" key="1">
    <citation type="journal article" date="2003" name="Proc. Natl. Acad. Sci. U.S.A.">
        <title>Complete genome sequence of the marine planctomycete Pirellula sp. strain 1.</title>
        <authorList>
            <person name="Gloeckner F.O."/>
            <person name="Kube M."/>
            <person name="Bauer M."/>
            <person name="Teeling H."/>
            <person name="Lombardot T."/>
            <person name="Ludwig W."/>
            <person name="Gade D."/>
            <person name="Beck A."/>
            <person name="Borzym K."/>
            <person name="Heitmann K."/>
            <person name="Rabus R."/>
            <person name="Schlesner H."/>
            <person name="Amann R."/>
            <person name="Reinhardt R."/>
        </authorList>
    </citation>
    <scope>NUCLEOTIDE SEQUENCE [LARGE SCALE GENOMIC DNA]</scope>
    <source>
        <strain evidence="3">DSM 10527 / NCIMB 13988 / SH1</strain>
    </source>
</reference>
<protein>
    <submittedName>
        <fullName evidence="2">Uncharacterized protein</fullName>
    </submittedName>
</protein>
<dbReference type="KEGG" id="rba:RB5649"/>
<gene>
    <name evidence="2" type="ordered locus">RB5649</name>
</gene>
<feature type="compositionally biased region" description="Basic and acidic residues" evidence="1">
    <location>
        <begin position="78"/>
        <end position="88"/>
    </location>
</feature>
<feature type="region of interest" description="Disordered" evidence="1">
    <location>
        <begin position="66"/>
        <end position="88"/>
    </location>
</feature>
<feature type="compositionally biased region" description="Basic and acidic residues" evidence="1">
    <location>
        <begin position="117"/>
        <end position="137"/>
    </location>
</feature>